<dbReference type="EMBL" id="JACEIK010000486">
    <property type="protein sequence ID" value="MCD7457926.1"/>
    <property type="molecule type" value="Genomic_DNA"/>
</dbReference>
<dbReference type="Proteomes" id="UP000823775">
    <property type="component" value="Unassembled WGS sequence"/>
</dbReference>
<gene>
    <name evidence="1" type="ORF">HAX54_036580</name>
</gene>
<comment type="caution">
    <text evidence="1">The sequence shown here is derived from an EMBL/GenBank/DDBJ whole genome shotgun (WGS) entry which is preliminary data.</text>
</comment>
<name>A0ABS8SGH0_DATST</name>
<sequence>VEEEEVNYRLRYDQKGLDVTKTKESKGLHGPVLSINKRNARIDNALSQLYSMQMLQLKMSGVTEELL</sequence>
<reference evidence="1 2" key="1">
    <citation type="journal article" date="2021" name="BMC Genomics">
        <title>Datura genome reveals duplications of psychoactive alkaloid biosynthetic genes and high mutation rate following tissue culture.</title>
        <authorList>
            <person name="Rajewski A."/>
            <person name="Carter-House D."/>
            <person name="Stajich J."/>
            <person name="Litt A."/>
        </authorList>
    </citation>
    <scope>NUCLEOTIDE SEQUENCE [LARGE SCALE GENOMIC DNA]</scope>
    <source>
        <strain evidence="1">AR-01</strain>
    </source>
</reference>
<keyword evidence="2" id="KW-1185">Reference proteome</keyword>
<evidence type="ECO:0000313" key="2">
    <source>
        <dbReference type="Proteomes" id="UP000823775"/>
    </source>
</evidence>
<protein>
    <submittedName>
        <fullName evidence="1">Uncharacterized protein</fullName>
    </submittedName>
</protein>
<feature type="non-terminal residue" evidence="1">
    <location>
        <position position="1"/>
    </location>
</feature>
<proteinExistence type="predicted"/>
<organism evidence="1 2">
    <name type="scientific">Datura stramonium</name>
    <name type="common">Jimsonweed</name>
    <name type="synonym">Common thornapple</name>
    <dbReference type="NCBI Taxonomy" id="4076"/>
    <lineage>
        <taxon>Eukaryota</taxon>
        <taxon>Viridiplantae</taxon>
        <taxon>Streptophyta</taxon>
        <taxon>Embryophyta</taxon>
        <taxon>Tracheophyta</taxon>
        <taxon>Spermatophyta</taxon>
        <taxon>Magnoliopsida</taxon>
        <taxon>eudicotyledons</taxon>
        <taxon>Gunneridae</taxon>
        <taxon>Pentapetalae</taxon>
        <taxon>asterids</taxon>
        <taxon>lamiids</taxon>
        <taxon>Solanales</taxon>
        <taxon>Solanaceae</taxon>
        <taxon>Solanoideae</taxon>
        <taxon>Datureae</taxon>
        <taxon>Datura</taxon>
    </lineage>
</organism>
<evidence type="ECO:0000313" key="1">
    <source>
        <dbReference type="EMBL" id="MCD7457926.1"/>
    </source>
</evidence>
<accession>A0ABS8SGH0</accession>